<keyword evidence="2" id="KW-1185">Reference proteome</keyword>
<proteinExistence type="predicted"/>
<sequence length="193" mass="22546">MEPSKKQLKYSILPIILVLLLFFQIRKRNEQIEQRNNKQEAINSSNSVYAKLLNQRSIYRDSVYSIYIAVINDSAELIFLKRDTLNNIQRQSKFFVHLYPKDKKDLLGKTNLNAIDFKSNFSSFTINGRLFNVAHTKLPDYDIEKLNLGQYGFNGNNDVNYKISHLIDGEKVATILKENKETIENFKEIDKSF</sequence>
<dbReference type="EMBL" id="LZFP01000001">
    <property type="protein sequence ID" value="OBR41838.1"/>
    <property type="molecule type" value="Genomic_DNA"/>
</dbReference>
<name>A0A1B7ZE71_9FLAO</name>
<gene>
    <name evidence="1" type="ORF">A9200_00155</name>
</gene>
<reference evidence="2" key="1">
    <citation type="submission" date="2016-06" db="EMBL/GenBank/DDBJ databases">
        <authorList>
            <person name="Zhan P."/>
        </authorList>
    </citation>
    <scope>NUCLEOTIDE SEQUENCE [LARGE SCALE GENOMIC DNA]</scope>
    <source>
        <strain evidence="2">T28</strain>
    </source>
</reference>
<protein>
    <submittedName>
        <fullName evidence="1">Uncharacterized protein</fullName>
    </submittedName>
</protein>
<evidence type="ECO:0000313" key="1">
    <source>
        <dbReference type="EMBL" id="OBR41838.1"/>
    </source>
</evidence>
<dbReference type="STRING" id="1836467.BTR34_08505"/>
<evidence type="ECO:0000313" key="2">
    <source>
        <dbReference type="Proteomes" id="UP000092164"/>
    </source>
</evidence>
<dbReference type="KEGG" id="mart:BTR34_08505"/>
<organism evidence="1 2">
    <name type="scientific">Maribacter hydrothermalis</name>
    <dbReference type="NCBI Taxonomy" id="1836467"/>
    <lineage>
        <taxon>Bacteria</taxon>
        <taxon>Pseudomonadati</taxon>
        <taxon>Bacteroidota</taxon>
        <taxon>Flavobacteriia</taxon>
        <taxon>Flavobacteriales</taxon>
        <taxon>Flavobacteriaceae</taxon>
        <taxon>Maribacter</taxon>
    </lineage>
</organism>
<dbReference type="Proteomes" id="UP000092164">
    <property type="component" value="Unassembled WGS sequence"/>
</dbReference>
<dbReference type="AlphaFoldDB" id="A0A1B7ZE71"/>
<comment type="caution">
    <text evidence="1">The sequence shown here is derived from an EMBL/GenBank/DDBJ whole genome shotgun (WGS) entry which is preliminary data.</text>
</comment>
<accession>A0A1B7ZE71</accession>